<dbReference type="EMBL" id="UZAH01029794">
    <property type="protein sequence ID" value="VDP07914.1"/>
    <property type="molecule type" value="Genomic_DNA"/>
</dbReference>
<feature type="region of interest" description="Disordered" evidence="1">
    <location>
        <begin position="31"/>
        <end position="56"/>
    </location>
</feature>
<protein>
    <submittedName>
        <fullName evidence="5">BHLH domain-containing protein</fullName>
    </submittedName>
</protein>
<evidence type="ECO:0000313" key="5">
    <source>
        <dbReference type="WBParaSite" id="HPBE_0001708901-mRNA-1"/>
    </source>
</evidence>
<dbReference type="GO" id="GO:0000981">
    <property type="term" value="F:DNA-binding transcription factor activity, RNA polymerase II-specific"/>
    <property type="evidence" value="ECO:0007669"/>
    <property type="project" value="TreeGrafter"/>
</dbReference>
<dbReference type="WBParaSite" id="HPBE_0001708901-mRNA-1">
    <property type="protein sequence ID" value="HPBE_0001708901-mRNA-1"/>
    <property type="gene ID" value="HPBE_0001708901"/>
</dbReference>
<keyword evidence="4" id="KW-1185">Reference proteome</keyword>
<proteinExistence type="predicted"/>
<accession>A0A3P8BQG1</accession>
<evidence type="ECO:0000313" key="3">
    <source>
        <dbReference type="EMBL" id="VDP07914.1"/>
    </source>
</evidence>
<dbReference type="SMART" id="SM00353">
    <property type="entry name" value="HLH"/>
    <property type="match status" value="1"/>
</dbReference>
<dbReference type="GO" id="GO:0032502">
    <property type="term" value="P:developmental process"/>
    <property type="evidence" value="ECO:0007669"/>
    <property type="project" value="TreeGrafter"/>
</dbReference>
<dbReference type="OrthoDB" id="6106870at2759"/>
<dbReference type="PROSITE" id="PS50888">
    <property type="entry name" value="BHLH"/>
    <property type="match status" value="1"/>
</dbReference>
<feature type="compositionally biased region" description="Basic and acidic residues" evidence="1">
    <location>
        <begin position="47"/>
        <end position="56"/>
    </location>
</feature>
<dbReference type="Gene3D" id="4.10.280.10">
    <property type="entry name" value="Helix-loop-helix DNA-binding domain"/>
    <property type="match status" value="1"/>
</dbReference>
<dbReference type="GO" id="GO:0000977">
    <property type="term" value="F:RNA polymerase II transcription regulatory region sequence-specific DNA binding"/>
    <property type="evidence" value="ECO:0007669"/>
    <property type="project" value="TreeGrafter"/>
</dbReference>
<sequence length="130" mass="14948">MKLLQQQLLLTMFPRSGMKLIHDTEIHCEKAKSEGSDAQEGHVGSKRRSEANARERNRVQHLGDMFERLKSALPIELDMKISKLAILKIASAYIRYLDCVLDAENVRHLVESEQSLMLRICEARSYPKKL</sequence>
<dbReference type="AlphaFoldDB" id="A0A183G5Z1"/>
<feature type="domain" description="BHLH" evidence="2">
    <location>
        <begin position="46"/>
        <end position="97"/>
    </location>
</feature>
<dbReference type="GO" id="GO:0046983">
    <property type="term" value="F:protein dimerization activity"/>
    <property type="evidence" value="ECO:0007669"/>
    <property type="project" value="InterPro"/>
</dbReference>
<reference evidence="5" key="2">
    <citation type="submission" date="2019-09" db="UniProtKB">
        <authorList>
            <consortium name="WormBaseParasite"/>
        </authorList>
    </citation>
    <scope>IDENTIFICATION</scope>
</reference>
<dbReference type="Proteomes" id="UP000050761">
    <property type="component" value="Unassembled WGS sequence"/>
</dbReference>
<evidence type="ECO:0000259" key="2">
    <source>
        <dbReference type="PROSITE" id="PS50888"/>
    </source>
</evidence>
<accession>A0A183G5Z1</accession>
<dbReference type="InterPro" id="IPR011598">
    <property type="entry name" value="bHLH_dom"/>
</dbReference>
<evidence type="ECO:0000313" key="4">
    <source>
        <dbReference type="Proteomes" id="UP000050761"/>
    </source>
</evidence>
<dbReference type="InterPro" id="IPR050283">
    <property type="entry name" value="E-box_TF_Regulators"/>
</dbReference>
<evidence type="ECO:0000256" key="1">
    <source>
        <dbReference type="SAM" id="MobiDB-lite"/>
    </source>
</evidence>
<dbReference type="SUPFAM" id="SSF47459">
    <property type="entry name" value="HLH, helix-loop-helix DNA-binding domain"/>
    <property type="match status" value="1"/>
</dbReference>
<dbReference type="PANTHER" id="PTHR23349:SF109">
    <property type="entry name" value="HELIX-LOOP-HELIX PROTEIN 10"/>
    <property type="match status" value="1"/>
</dbReference>
<organism evidence="4 5">
    <name type="scientific">Heligmosomoides polygyrus</name>
    <name type="common">Parasitic roundworm</name>
    <dbReference type="NCBI Taxonomy" id="6339"/>
    <lineage>
        <taxon>Eukaryota</taxon>
        <taxon>Metazoa</taxon>
        <taxon>Ecdysozoa</taxon>
        <taxon>Nematoda</taxon>
        <taxon>Chromadorea</taxon>
        <taxon>Rhabditida</taxon>
        <taxon>Rhabditina</taxon>
        <taxon>Rhabditomorpha</taxon>
        <taxon>Strongyloidea</taxon>
        <taxon>Heligmosomidae</taxon>
        <taxon>Heligmosomoides</taxon>
    </lineage>
</organism>
<gene>
    <name evidence="3" type="ORF">HPBE_LOCUS17088</name>
</gene>
<dbReference type="InterPro" id="IPR036638">
    <property type="entry name" value="HLH_DNA-bd_sf"/>
</dbReference>
<name>A0A183G5Z1_HELPZ</name>
<dbReference type="Pfam" id="PF00010">
    <property type="entry name" value="HLH"/>
    <property type="match status" value="1"/>
</dbReference>
<dbReference type="PANTHER" id="PTHR23349">
    <property type="entry name" value="BASIC HELIX-LOOP-HELIX TRANSCRIPTION FACTOR, TWIST"/>
    <property type="match status" value="1"/>
</dbReference>
<reference evidence="3 4" key="1">
    <citation type="submission" date="2018-11" db="EMBL/GenBank/DDBJ databases">
        <authorList>
            <consortium name="Pathogen Informatics"/>
        </authorList>
    </citation>
    <scope>NUCLEOTIDE SEQUENCE [LARGE SCALE GENOMIC DNA]</scope>
</reference>